<dbReference type="GO" id="GO:0022857">
    <property type="term" value="F:transmembrane transporter activity"/>
    <property type="evidence" value="ECO:0007669"/>
    <property type="project" value="InterPro"/>
</dbReference>
<gene>
    <name evidence="8" type="ORF">GMO_18520</name>
</gene>
<feature type="transmembrane region" description="Helical" evidence="4">
    <location>
        <begin position="32"/>
        <end position="50"/>
    </location>
</feature>
<evidence type="ECO:0000256" key="3">
    <source>
        <dbReference type="SAM" id="Coils"/>
    </source>
</evidence>
<dbReference type="InterPro" id="IPR051909">
    <property type="entry name" value="MFP_Cation_Efflux"/>
</dbReference>
<comment type="similarity">
    <text evidence="1">Belongs to the membrane fusion protein (MFP) (TC 8.A.1) family.</text>
</comment>
<accession>G6XJI0</accession>
<dbReference type="InterPro" id="IPR006143">
    <property type="entry name" value="RND_pump_MFP"/>
</dbReference>
<dbReference type="STRING" id="1088869.GMO_18520"/>
<keyword evidence="4" id="KW-1133">Transmembrane helix</keyword>
<dbReference type="PANTHER" id="PTHR30097">
    <property type="entry name" value="CATION EFFLUX SYSTEM PROTEIN CUSB"/>
    <property type="match status" value="1"/>
</dbReference>
<evidence type="ECO:0000256" key="4">
    <source>
        <dbReference type="SAM" id="Phobius"/>
    </source>
</evidence>
<keyword evidence="4" id="KW-0812">Transmembrane</keyword>
<keyword evidence="3" id="KW-0175">Coiled coil</keyword>
<dbReference type="eggNOG" id="COG0845">
    <property type="taxonomic scope" value="Bacteria"/>
</dbReference>
<dbReference type="Pfam" id="PF25973">
    <property type="entry name" value="BSH_CzcB"/>
    <property type="match status" value="1"/>
</dbReference>
<organism evidence="8 9">
    <name type="scientific">Gluconobacter morbifer G707</name>
    <dbReference type="NCBI Taxonomy" id="1088869"/>
    <lineage>
        <taxon>Bacteria</taxon>
        <taxon>Pseudomonadati</taxon>
        <taxon>Pseudomonadota</taxon>
        <taxon>Alphaproteobacteria</taxon>
        <taxon>Acetobacterales</taxon>
        <taxon>Acetobacteraceae</taxon>
        <taxon>Gluconobacter</taxon>
    </lineage>
</organism>
<dbReference type="InterPro" id="IPR058647">
    <property type="entry name" value="BSH_CzcB-like"/>
</dbReference>
<reference evidence="8 9" key="1">
    <citation type="submission" date="2011-10" db="EMBL/GenBank/DDBJ databases">
        <title>Genome sequence of Gluconobacter morbifer G707, isolated from Drosophila gut.</title>
        <authorList>
            <person name="Lee W.-J."/>
            <person name="Kim E.-K."/>
        </authorList>
    </citation>
    <scope>NUCLEOTIDE SEQUENCE [LARGE SCALE GENOMIC DNA]</scope>
    <source>
        <strain evidence="8 9">G707</strain>
    </source>
</reference>
<dbReference type="Pfam" id="PF25954">
    <property type="entry name" value="Beta-barrel_RND_2"/>
    <property type="match status" value="1"/>
</dbReference>
<dbReference type="InterPro" id="IPR058792">
    <property type="entry name" value="Beta-barrel_RND_2"/>
</dbReference>
<keyword evidence="9" id="KW-1185">Reference proteome</keyword>
<dbReference type="InterPro" id="IPR058649">
    <property type="entry name" value="CzcB_C"/>
</dbReference>
<evidence type="ECO:0000313" key="9">
    <source>
        <dbReference type="Proteomes" id="UP000004949"/>
    </source>
</evidence>
<feature type="domain" description="CusB-like beta-barrel" evidence="5">
    <location>
        <begin position="259"/>
        <end position="334"/>
    </location>
</feature>
<dbReference type="AlphaFoldDB" id="G6XJI0"/>
<feature type="domain" description="CzcB-like barrel-sandwich hybrid" evidence="6">
    <location>
        <begin position="115"/>
        <end position="251"/>
    </location>
</feature>
<comment type="caution">
    <text evidence="8">The sequence shown here is derived from an EMBL/GenBank/DDBJ whole genome shotgun (WGS) entry which is preliminary data.</text>
</comment>
<evidence type="ECO:0000259" key="7">
    <source>
        <dbReference type="Pfam" id="PF25975"/>
    </source>
</evidence>
<dbReference type="PATRIC" id="fig|1088869.3.peg.1848"/>
<dbReference type="Gene3D" id="2.40.420.20">
    <property type="match status" value="1"/>
</dbReference>
<feature type="domain" description="CzcB-like C-terminal circularly permuted SH3-like" evidence="7">
    <location>
        <begin position="341"/>
        <end position="399"/>
    </location>
</feature>
<keyword evidence="4" id="KW-0472">Membrane</keyword>
<dbReference type="GO" id="GO:0060003">
    <property type="term" value="P:copper ion export"/>
    <property type="evidence" value="ECO:0007669"/>
    <property type="project" value="TreeGrafter"/>
</dbReference>
<sequence>MLPETDAVRTLRPERFLSAITGFSINMRISRVGILVIGLSCAAALSVLVLKYHAAHTPVPAVEPPMFAVENGSIVLRSGAPLEKRLIVTPVSRKLGAQDVTLPGQVMAEPDHQLNILSPVTGRVLSVNVRLGQKVHRGQLLITVAAGDLAQAWADDRRARATLDFARRAYTRAKGVQTIGGNAVKDLESARNDLAQAEAEADRTQRRLQSLGARPGYSAQGEVPLVSPVDGVVGAVNTAPSQNVTDATAVLMTVLDLSEVWIAAALPENRLAQLQPDNTLFATFRTLPDKTCSGPITTRDAALHSDTRRLNLYLACPNPDGLLRPGMYADVNLNVPDPDTIVVPKTALLMNNDQVSVFVETTPRTFRRRYINISYDEGDNVRVLSGLSAGERIVTTGAVLLNDD</sequence>
<dbReference type="NCBIfam" id="TIGR01730">
    <property type="entry name" value="RND_mfp"/>
    <property type="match status" value="1"/>
</dbReference>
<dbReference type="EMBL" id="AGQV01000005">
    <property type="protein sequence ID" value="EHH68085.1"/>
    <property type="molecule type" value="Genomic_DNA"/>
</dbReference>
<dbReference type="FunFam" id="2.40.30.170:FF:000010">
    <property type="entry name" value="Efflux RND transporter periplasmic adaptor subunit"/>
    <property type="match status" value="1"/>
</dbReference>
<proteinExistence type="inferred from homology"/>
<dbReference type="PANTHER" id="PTHR30097:SF4">
    <property type="entry name" value="SLR6042 PROTEIN"/>
    <property type="match status" value="1"/>
</dbReference>
<keyword evidence="2" id="KW-0813">Transport</keyword>
<dbReference type="Gene3D" id="2.40.50.100">
    <property type="match status" value="1"/>
</dbReference>
<dbReference type="SUPFAM" id="SSF111369">
    <property type="entry name" value="HlyD-like secretion proteins"/>
    <property type="match status" value="1"/>
</dbReference>
<dbReference type="GO" id="GO:0016020">
    <property type="term" value="C:membrane"/>
    <property type="evidence" value="ECO:0007669"/>
    <property type="project" value="InterPro"/>
</dbReference>
<dbReference type="Proteomes" id="UP000004949">
    <property type="component" value="Unassembled WGS sequence"/>
</dbReference>
<feature type="coiled-coil region" evidence="3">
    <location>
        <begin position="180"/>
        <end position="214"/>
    </location>
</feature>
<protein>
    <submittedName>
        <fullName evidence="8">Cation efflux system protein CzcB</fullName>
    </submittedName>
</protein>
<evidence type="ECO:0000256" key="1">
    <source>
        <dbReference type="ARBA" id="ARBA00009477"/>
    </source>
</evidence>
<evidence type="ECO:0000256" key="2">
    <source>
        <dbReference type="ARBA" id="ARBA00022448"/>
    </source>
</evidence>
<evidence type="ECO:0000313" key="8">
    <source>
        <dbReference type="EMBL" id="EHH68085.1"/>
    </source>
</evidence>
<evidence type="ECO:0000259" key="5">
    <source>
        <dbReference type="Pfam" id="PF25954"/>
    </source>
</evidence>
<dbReference type="GO" id="GO:0015679">
    <property type="term" value="P:plasma membrane copper ion transport"/>
    <property type="evidence" value="ECO:0007669"/>
    <property type="project" value="TreeGrafter"/>
</dbReference>
<evidence type="ECO:0000259" key="6">
    <source>
        <dbReference type="Pfam" id="PF25973"/>
    </source>
</evidence>
<dbReference type="Gene3D" id="1.10.287.470">
    <property type="entry name" value="Helix hairpin bin"/>
    <property type="match status" value="1"/>
</dbReference>
<dbReference type="Gene3D" id="2.40.30.170">
    <property type="match status" value="1"/>
</dbReference>
<name>G6XJI0_9PROT</name>
<dbReference type="Pfam" id="PF25975">
    <property type="entry name" value="CzcB_C"/>
    <property type="match status" value="1"/>
</dbReference>
<dbReference type="GO" id="GO:0030313">
    <property type="term" value="C:cell envelope"/>
    <property type="evidence" value="ECO:0007669"/>
    <property type="project" value="TreeGrafter"/>
</dbReference>